<keyword evidence="2" id="KW-0963">Cytoplasm</keyword>
<dbReference type="AlphaFoldDB" id="A0A317ZJ54"/>
<feature type="coiled-coil region" evidence="3">
    <location>
        <begin position="4"/>
        <end position="31"/>
    </location>
</feature>
<dbReference type="Proteomes" id="UP000247099">
    <property type="component" value="Unassembled WGS sequence"/>
</dbReference>
<protein>
    <recommendedName>
        <fullName evidence="2">Nucleoid-associated protein DDZ13_03340</fullName>
    </recommendedName>
</protein>
<dbReference type="GO" id="GO:0005829">
    <property type="term" value="C:cytosol"/>
    <property type="evidence" value="ECO:0007669"/>
    <property type="project" value="TreeGrafter"/>
</dbReference>
<comment type="subcellular location">
    <subcellularLocation>
        <location evidence="2">Cytoplasm</location>
        <location evidence="2">Nucleoid</location>
    </subcellularLocation>
</comment>
<keyword evidence="3" id="KW-0175">Coiled coil</keyword>
<gene>
    <name evidence="5" type="ORF">DDZ13_03340</name>
</gene>
<evidence type="ECO:0000313" key="6">
    <source>
        <dbReference type="Proteomes" id="UP000247099"/>
    </source>
</evidence>
<dbReference type="InterPro" id="IPR036894">
    <property type="entry name" value="YbaB-like_sf"/>
</dbReference>
<evidence type="ECO:0000256" key="2">
    <source>
        <dbReference type="HAMAP-Rule" id="MF_00274"/>
    </source>
</evidence>
<dbReference type="EMBL" id="QHJQ01000002">
    <property type="protein sequence ID" value="PXA05012.1"/>
    <property type="molecule type" value="Genomic_DNA"/>
</dbReference>
<dbReference type="PANTHER" id="PTHR33449:SF1">
    <property type="entry name" value="NUCLEOID-ASSOCIATED PROTEIN YBAB"/>
    <property type="match status" value="1"/>
</dbReference>
<dbReference type="InterPro" id="IPR004401">
    <property type="entry name" value="YbaB/EbfC"/>
</dbReference>
<keyword evidence="6" id="KW-1185">Reference proteome</keyword>
<dbReference type="OrthoDB" id="9795263at2"/>
<dbReference type="PANTHER" id="PTHR33449">
    <property type="entry name" value="NUCLEOID-ASSOCIATED PROTEIN YBAB"/>
    <property type="match status" value="1"/>
</dbReference>
<evidence type="ECO:0000313" key="5">
    <source>
        <dbReference type="EMBL" id="PXA05012.1"/>
    </source>
</evidence>
<proteinExistence type="inferred from homology"/>
<keyword evidence="1 2" id="KW-0238">DNA-binding</keyword>
<comment type="similarity">
    <text evidence="2">Belongs to the YbaB/EbfC family.</text>
</comment>
<organism evidence="5 6">
    <name type="scientific">Coraliomargarita sinensis</name>
    <dbReference type="NCBI Taxonomy" id="2174842"/>
    <lineage>
        <taxon>Bacteria</taxon>
        <taxon>Pseudomonadati</taxon>
        <taxon>Verrucomicrobiota</taxon>
        <taxon>Opitutia</taxon>
        <taxon>Puniceicoccales</taxon>
        <taxon>Coraliomargaritaceae</taxon>
        <taxon>Coraliomargarita</taxon>
    </lineage>
</organism>
<dbReference type="InParanoid" id="A0A317ZJ54"/>
<dbReference type="SUPFAM" id="SSF82607">
    <property type="entry name" value="YbaB-like"/>
    <property type="match status" value="1"/>
</dbReference>
<evidence type="ECO:0000256" key="1">
    <source>
        <dbReference type="ARBA" id="ARBA00023125"/>
    </source>
</evidence>
<name>A0A317ZJ54_9BACT</name>
<accession>A0A317ZJ54</accession>
<sequence>MAGVGKLLKQAQKMQKQMEAIQEELAETILEVSSGGGAITIKINGQGDMQSIKIDPEFLKEDAEFVEETLLAAVQEASAKAKETSEEAMSAVSGGMGGFPGLM</sequence>
<feature type="region of interest" description="Disordered" evidence="4">
    <location>
        <begin position="82"/>
        <end position="103"/>
    </location>
</feature>
<reference evidence="5 6" key="1">
    <citation type="submission" date="2018-05" db="EMBL/GenBank/DDBJ databases">
        <title>Coraliomargarita sinensis sp. nov., isolated from a marine solar saltern.</title>
        <authorList>
            <person name="Zhou L.Y."/>
        </authorList>
    </citation>
    <scope>NUCLEOTIDE SEQUENCE [LARGE SCALE GENOMIC DNA]</scope>
    <source>
        <strain evidence="5 6">WN38</strain>
    </source>
</reference>
<dbReference type="GO" id="GO:0003677">
    <property type="term" value="F:DNA binding"/>
    <property type="evidence" value="ECO:0007669"/>
    <property type="project" value="UniProtKB-UniRule"/>
</dbReference>
<dbReference type="HAMAP" id="MF_00274">
    <property type="entry name" value="DNA_YbaB_EbfC"/>
    <property type="match status" value="1"/>
</dbReference>
<dbReference type="FunCoup" id="A0A317ZJ54">
    <property type="interactions" value="346"/>
</dbReference>
<dbReference type="PIRSF" id="PIRSF004555">
    <property type="entry name" value="UCP004555"/>
    <property type="match status" value="1"/>
</dbReference>
<feature type="compositionally biased region" description="Gly residues" evidence="4">
    <location>
        <begin position="94"/>
        <end position="103"/>
    </location>
</feature>
<comment type="function">
    <text evidence="2">Binds to DNA and alters its conformation. May be involved in regulation of gene expression, nucleoid organization and DNA protection.</text>
</comment>
<dbReference type="Gene3D" id="3.30.1310.10">
    <property type="entry name" value="Nucleoid-associated protein YbaB-like domain"/>
    <property type="match status" value="1"/>
</dbReference>
<dbReference type="NCBIfam" id="TIGR00103">
    <property type="entry name" value="DNA_YbaB_EbfC"/>
    <property type="match status" value="1"/>
</dbReference>
<comment type="caution">
    <text evidence="5">The sequence shown here is derived from an EMBL/GenBank/DDBJ whole genome shotgun (WGS) entry which is preliminary data.</text>
</comment>
<dbReference type="RefSeq" id="WP_110130013.1">
    <property type="nucleotide sequence ID" value="NZ_QHJQ01000002.1"/>
</dbReference>
<dbReference type="GO" id="GO:0043590">
    <property type="term" value="C:bacterial nucleoid"/>
    <property type="evidence" value="ECO:0007669"/>
    <property type="project" value="UniProtKB-UniRule"/>
</dbReference>
<evidence type="ECO:0000256" key="3">
    <source>
        <dbReference type="SAM" id="Coils"/>
    </source>
</evidence>
<dbReference type="Pfam" id="PF02575">
    <property type="entry name" value="YbaB_DNA_bd"/>
    <property type="match status" value="1"/>
</dbReference>
<evidence type="ECO:0000256" key="4">
    <source>
        <dbReference type="SAM" id="MobiDB-lite"/>
    </source>
</evidence>
<comment type="subunit">
    <text evidence="2">Homodimer.</text>
</comment>